<dbReference type="AlphaFoldDB" id="X1RUB9"/>
<gene>
    <name evidence="1" type="ORF">S06H3_66711</name>
</gene>
<feature type="non-terminal residue" evidence="1">
    <location>
        <position position="50"/>
    </location>
</feature>
<comment type="caution">
    <text evidence="1">The sequence shown here is derived from an EMBL/GenBank/DDBJ whole genome shotgun (WGS) entry which is preliminary data.</text>
</comment>
<sequence length="50" mass="5607">DPDVSTNITYTVTTHNVDIVPMVIKNIEDWLRVAHSYGSQVSPRIPATRV</sequence>
<accession>X1RUB9</accession>
<protein>
    <submittedName>
        <fullName evidence="1">Uncharacterized protein</fullName>
    </submittedName>
</protein>
<reference evidence="1" key="1">
    <citation type="journal article" date="2014" name="Front. Microbiol.">
        <title>High frequency of phylogenetically diverse reductive dehalogenase-homologous genes in deep subseafloor sedimentary metagenomes.</title>
        <authorList>
            <person name="Kawai M."/>
            <person name="Futagami T."/>
            <person name="Toyoda A."/>
            <person name="Takaki Y."/>
            <person name="Nishi S."/>
            <person name="Hori S."/>
            <person name="Arai W."/>
            <person name="Tsubouchi T."/>
            <person name="Morono Y."/>
            <person name="Uchiyama I."/>
            <person name="Ito T."/>
            <person name="Fujiyama A."/>
            <person name="Inagaki F."/>
            <person name="Takami H."/>
        </authorList>
    </citation>
    <scope>NUCLEOTIDE SEQUENCE</scope>
    <source>
        <strain evidence="1">Expedition CK06-06</strain>
    </source>
</reference>
<evidence type="ECO:0000313" key="1">
    <source>
        <dbReference type="EMBL" id="GAI70526.1"/>
    </source>
</evidence>
<proteinExistence type="predicted"/>
<feature type="non-terminal residue" evidence="1">
    <location>
        <position position="1"/>
    </location>
</feature>
<dbReference type="EMBL" id="BARV01045630">
    <property type="protein sequence ID" value="GAI70526.1"/>
    <property type="molecule type" value="Genomic_DNA"/>
</dbReference>
<organism evidence="1">
    <name type="scientific">marine sediment metagenome</name>
    <dbReference type="NCBI Taxonomy" id="412755"/>
    <lineage>
        <taxon>unclassified sequences</taxon>
        <taxon>metagenomes</taxon>
        <taxon>ecological metagenomes</taxon>
    </lineage>
</organism>
<name>X1RUB9_9ZZZZ</name>